<gene>
    <name evidence="6" type="ordered locus">Cpha266_1543</name>
</gene>
<evidence type="ECO:0000313" key="7">
    <source>
        <dbReference type="Proteomes" id="UP000008701"/>
    </source>
</evidence>
<evidence type="ECO:0000256" key="2">
    <source>
        <dbReference type="ARBA" id="ARBA00022692"/>
    </source>
</evidence>
<comment type="subcellular location">
    <subcellularLocation>
        <location evidence="1">Membrane</location>
        <topology evidence="1">Multi-pass membrane protein</topology>
    </subcellularLocation>
</comment>
<feature type="transmembrane region" description="Helical" evidence="5">
    <location>
        <begin position="21"/>
        <end position="40"/>
    </location>
</feature>
<dbReference type="RefSeq" id="WP_011745377.1">
    <property type="nucleotide sequence ID" value="NC_008639.1"/>
</dbReference>
<evidence type="ECO:0000256" key="1">
    <source>
        <dbReference type="ARBA" id="ARBA00004141"/>
    </source>
</evidence>
<proteinExistence type="predicted"/>
<reference evidence="6 7" key="1">
    <citation type="submission" date="2006-12" db="EMBL/GenBank/DDBJ databases">
        <title>Complete sequence of Chlorobium phaeobacteroides DSM 266.</title>
        <authorList>
            <consortium name="US DOE Joint Genome Institute"/>
            <person name="Copeland A."/>
            <person name="Lucas S."/>
            <person name="Lapidus A."/>
            <person name="Barry K."/>
            <person name="Detter J.C."/>
            <person name="Glavina del Rio T."/>
            <person name="Hammon N."/>
            <person name="Israni S."/>
            <person name="Pitluck S."/>
            <person name="Goltsman E."/>
            <person name="Schmutz J."/>
            <person name="Larimer F."/>
            <person name="Land M."/>
            <person name="Hauser L."/>
            <person name="Mikhailova N."/>
            <person name="Li T."/>
            <person name="Overmann J."/>
            <person name="Bryant D.A."/>
            <person name="Richardson P."/>
        </authorList>
    </citation>
    <scope>NUCLEOTIDE SEQUENCE [LARGE SCALE GENOMIC DNA]</scope>
    <source>
        <strain evidence="6 7">DSM 266</strain>
    </source>
</reference>
<feature type="transmembrane region" description="Helical" evidence="5">
    <location>
        <begin position="108"/>
        <end position="126"/>
    </location>
</feature>
<keyword evidence="2 5" id="KW-0812">Transmembrane</keyword>
<dbReference type="GO" id="GO:0016020">
    <property type="term" value="C:membrane"/>
    <property type="evidence" value="ECO:0007669"/>
    <property type="project" value="UniProtKB-SubCell"/>
</dbReference>
<evidence type="ECO:0000313" key="6">
    <source>
        <dbReference type="EMBL" id="ABL65565.1"/>
    </source>
</evidence>
<keyword evidence="7" id="KW-1185">Reference proteome</keyword>
<keyword evidence="3 5" id="KW-1133">Transmembrane helix</keyword>
<evidence type="ECO:0000256" key="4">
    <source>
        <dbReference type="ARBA" id="ARBA00023136"/>
    </source>
</evidence>
<evidence type="ECO:0000256" key="3">
    <source>
        <dbReference type="ARBA" id="ARBA00022989"/>
    </source>
</evidence>
<dbReference type="KEGG" id="cph:Cpha266_1543"/>
<feature type="transmembrane region" description="Helical" evidence="5">
    <location>
        <begin position="77"/>
        <end position="101"/>
    </location>
</feature>
<dbReference type="InterPro" id="IPR032808">
    <property type="entry name" value="DoxX"/>
</dbReference>
<name>A1BGN8_CHLPD</name>
<dbReference type="HOGENOM" id="CLU_1649104_0_0_10"/>
<evidence type="ECO:0000256" key="5">
    <source>
        <dbReference type="SAM" id="Phobius"/>
    </source>
</evidence>
<sequence length="166" mass="19227">MDEFRWNASFMKEHPLKTIGVILFLVGRYIFAAFFLYGFWFKLIKGWLWSDLMNHFFTLRFTELPLGSFQSLYLEHFAIPLAMPIAWIVTIGELIIGLSLLLGLCVRANAAFALFLVINFAAGGFYNLTLPPFMIFSILMMLLPSGQWLGLDKKLHLQHPDSIWFR</sequence>
<dbReference type="AlphaFoldDB" id="A1BGN8"/>
<dbReference type="Pfam" id="PF07681">
    <property type="entry name" value="DoxX"/>
    <property type="match status" value="1"/>
</dbReference>
<protein>
    <submittedName>
        <fullName evidence="6">DoxX family protein</fullName>
    </submittedName>
</protein>
<accession>A1BGN8</accession>
<dbReference type="Proteomes" id="UP000008701">
    <property type="component" value="Chromosome"/>
</dbReference>
<dbReference type="OrthoDB" id="594908at2"/>
<dbReference type="STRING" id="290317.Cpha266_1543"/>
<organism evidence="6 7">
    <name type="scientific">Chlorobium phaeobacteroides (strain DSM 266 / SMG 266 / 2430)</name>
    <dbReference type="NCBI Taxonomy" id="290317"/>
    <lineage>
        <taxon>Bacteria</taxon>
        <taxon>Pseudomonadati</taxon>
        <taxon>Chlorobiota</taxon>
        <taxon>Chlorobiia</taxon>
        <taxon>Chlorobiales</taxon>
        <taxon>Chlorobiaceae</taxon>
        <taxon>Chlorobium/Pelodictyon group</taxon>
        <taxon>Chlorobium</taxon>
    </lineage>
</organism>
<keyword evidence="4 5" id="KW-0472">Membrane</keyword>
<dbReference type="EMBL" id="CP000492">
    <property type="protein sequence ID" value="ABL65565.1"/>
    <property type="molecule type" value="Genomic_DNA"/>
</dbReference>
<dbReference type="eggNOG" id="ENOG5032JEH">
    <property type="taxonomic scope" value="Bacteria"/>
</dbReference>